<accession>A0A397TFS3</accession>
<evidence type="ECO:0000259" key="1">
    <source>
        <dbReference type="Pfam" id="PF13649"/>
    </source>
</evidence>
<dbReference type="Pfam" id="PF13649">
    <property type="entry name" value="Methyltransf_25"/>
    <property type="match status" value="1"/>
</dbReference>
<organism evidence="2 3">
    <name type="scientific">Glomus cerebriforme</name>
    <dbReference type="NCBI Taxonomy" id="658196"/>
    <lineage>
        <taxon>Eukaryota</taxon>
        <taxon>Fungi</taxon>
        <taxon>Fungi incertae sedis</taxon>
        <taxon>Mucoromycota</taxon>
        <taxon>Glomeromycotina</taxon>
        <taxon>Glomeromycetes</taxon>
        <taxon>Glomerales</taxon>
        <taxon>Glomeraceae</taxon>
        <taxon>Glomus</taxon>
    </lineage>
</organism>
<dbReference type="InterPro" id="IPR029063">
    <property type="entry name" value="SAM-dependent_MTases_sf"/>
</dbReference>
<dbReference type="STRING" id="658196.A0A397TFS3"/>
<comment type="caution">
    <text evidence="2">The sequence shown here is derived from an EMBL/GenBank/DDBJ whole genome shotgun (WGS) entry which is preliminary data.</text>
</comment>
<dbReference type="InterPro" id="IPR041698">
    <property type="entry name" value="Methyltransf_25"/>
</dbReference>
<evidence type="ECO:0000313" key="3">
    <source>
        <dbReference type="Proteomes" id="UP000265703"/>
    </source>
</evidence>
<dbReference type="EMBL" id="QKYT01000048">
    <property type="protein sequence ID" value="RIA96199.1"/>
    <property type="molecule type" value="Genomic_DNA"/>
</dbReference>
<dbReference type="AlphaFoldDB" id="A0A397TFS3"/>
<protein>
    <recommendedName>
        <fullName evidence="1">Methyltransferase domain-containing protein</fullName>
    </recommendedName>
</protein>
<proteinExistence type="predicted"/>
<dbReference type="Gene3D" id="3.40.50.150">
    <property type="entry name" value="Vaccinia Virus protein VP39"/>
    <property type="match status" value="1"/>
</dbReference>
<gene>
    <name evidence="2" type="ORF">C1645_755389</name>
</gene>
<sequence>MMNTLPLKPCARYNYLPSDNNDIIDRDLLYHYIFKSVLRGNCVSPFNNSIEKVLEIGYSSGYWMMEMATDWPKCQFYGIDIEPSTPDQVYPSNCFFEKGDYLNGLPYPNDTFSMVTIRIAMFGLSNEQLSFLLDEVRRISKKESFFEFLMPDLNIGSLGPLFKKLLKILGGNNNGGNKIDQLLANRGFLNVANKKIVIPLVRGSTVGELGEFSLSALSLFIKTIDSGTKSLLNLSNEEDLMELIQQECEQYNTHLNFVSGVYKKI</sequence>
<keyword evidence="3" id="KW-1185">Reference proteome</keyword>
<name>A0A397TFS3_9GLOM</name>
<dbReference type="SUPFAM" id="SSF53335">
    <property type="entry name" value="S-adenosyl-L-methionine-dependent methyltransferases"/>
    <property type="match status" value="1"/>
</dbReference>
<dbReference type="Proteomes" id="UP000265703">
    <property type="component" value="Unassembled WGS sequence"/>
</dbReference>
<feature type="domain" description="Methyltransferase" evidence="1">
    <location>
        <begin position="53"/>
        <end position="142"/>
    </location>
</feature>
<evidence type="ECO:0000313" key="2">
    <source>
        <dbReference type="EMBL" id="RIA96199.1"/>
    </source>
</evidence>
<dbReference type="OrthoDB" id="2013972at2759"/>
<reference evidence="2 3" key="1">
    <citation type="submission" date="2018-06" db="EMBL/GenBank/DDBJ databases">
        <title>Comparative genomics reveals the genomic features of Rhizophagus irregularis, R. cerebriforme, R. diaphanum and Gigaspora rosea, and their symbiotic lifestyle signature.</title>
        <authorList>
            <person name="Morin E."/>
            <person name="San Clemente H."/>
            <person name="Chen E.C.H."/>
            <person name="De La Providencia I."/>
            <person name="Hainaut M."/>
            <person name="Kuo A."/>
            <person name="Kohler A."/>
            <person name="Murat C."/>
            <person name="Tang N."/>
            <person name="Roy S."/>
            <person name="Loubradou J."/>
            <person name="Henrissat B."/>
            <person name="Grigoriev I.V."/>
            <person name="Corradi N."/>
            <person name="Roux C."/>
            <person name="Martin F.M."/>
        </authorList>
    </citation>
    <scope>NUCLEOTIDE SEQUENCE [LARGE SCALE GENOMIC DNA]</scope>
    <source>
        <strain evidence="2 3">DAOM 227022</strain>
    </source>
</reference>